<name>A0A6H9UR60_9ACTN</name>
<keyword evidence="8" id="KW-1185">Reference proteome</keyword>
<dbReference type="GO" id="GO:0016887">
    <property type="term" value="F:ATP hydrolysis activity"/>
    <property type="evidence" value="ECO:0007669"/>
    <property type="project" value="InterPro"/>
</dbReference>
<dbReference type="InterPro" id="IPR050107">
    <property type="entry name" value="ABC_carbohydrate_import_ATPase"/>
</dbReference>
<dbReference type="InterPro" id="IPR003439">
    <property type="entry name" value="ABC_transporter-like_ATP-bd"/>
</dbReference>
<feature type="domain" description="ABC transporter" evidence="6">
    <location>
        <begin position="35"/>
        <end position="261"/>
    </location>
</feature>
<dbReference type="InterPro" id="IPR017871">
    <property type="entry name" value="ABC_transporter-like_CS"/>
</dbReference>
<evidence type="ECO:0000313" key="7">
    <source>
        <dbReference type="EMBL" id="KAB1140110.1"/>
    </source>
</evidence>
<evidence type="ECO:0000259" key="6">
    <source>
        <dbReference type="PROSITE" id="PS50893"/>
    </source>
</evidence>
<dbReference type="PROSITE" id="PS50893">
    <property type="entry name" value="ABC_TRANSPORTER_2"/>
    <property type="match status" value="2"/>
</dbReference>
<dbReference type="EMBL" id="VZRB01000046">
    <property type="protein sequence ID" value="KAB1140110.1"/>
    <property type="molecule type" value="Genomic_DNA"/>
</dbReference>
<keyword evidence="4 7" id="KW-0067">ATP-binding</keyword>
<evidence type="ECO:0000256" key="3">
    <source>
        <dbReference type="ARBA" id="ARBA00022741"/>
    </source>
</evidence>
<dbReference type="PANTHER" id="PTHR43790">
    <property type="entry name" value="CARBOHYDRATE TRANSPORT ATP-BINDING PROTEIN MG119-RELATED"/>
    <property type="match status" value="1"/>
</dbReference>
<reference evidence="7 8" key="1">
    <citation type="submission" date="2019-09" db="EMBL/GenBank/DDBJ databases">
        <title>Screening of Novel Bioactive Compounds from Soil-Associated.</title>
        <authorList>
            <person name="Zhao S."/>
        </authorList>
    </citation>
    <scope>NUCLEOTIDE SEQUENCE [LARGE SCALE GENOMIC DNA]</scope>
    <source>
        <strain evidence="7 8">HIT-DPA4</strain>
    </source>
</reference>
<dbReference type="Proteomes" id="UP000442707">
    <property type="component" value="Unassembled WGS sequence"/>
</dbReference>
<evidence type="ECO:0000256" key="5">
    <source>
        <dbReference type="SAM" id="MobiDB-lite"/>
    </source>
</evidence>
<keyword evidence="2" id="KW-0677">Repeat</keyword>
<dbReference type="Pfam" id="PF00005">
    <property type="entry name" value="ABC_tran"/>
    <property type="match status" value="2"/>
</dbReference>
<dbReference type="PROSITE" id="PS00211">
    <property type="entry name" value="ABC_TRANSPORTER_1"/>
    <property type="match status" value="1"/>
</dbReference>
<feature type="domain" description="ABC transporter" evidence="6">
    <location>
        <begin position="272"/>
        <end position="515"/>
    </location>
</feature>
<dbReference type="AlphaFoldDB" id="A0A6H9UR60"/>
<organism evidence="7 8">
    <name type="scientific">Streptomyces luteolifulvus</name>
    <dbReference type="NCBI Taxonomy" id="2615112"/>
    <lineage>
        <taxon>Bacteria</taxon>
        <taxon>Bacillati</taxon>
        <taxon>Actinomycetota</taxon>
        <taxon>Actinomycetes</taxon>
        <taxon>Kitasatosporales</taxon>
        <taxon>Streptomycetaceae</taxon>
        <taxon>Streptomyces</taxon>
    </lineage>
</organism>
<sequence>MGISDSQGPRTADLPGAPAHTSASQDRRSAARVLLRVHGLSKSFAGTKALDGVGFEVNAGDVVSVVGQNGSGKSTLVKVLAGIHTPDPGAVIEHRDIRFIHQDLGLVPGLSTIENLDIARPLGRRGFWPAKSREELLAAERMIRRFGGDFDVTEPIARITAAERTLVAIARAMSDWSPTGNVLVLDEPTAALGAAESELLFDAVRTVAAEGAGVVFISHRLDEVLGLSDRVVALRDGRLVADVPAGEVDHDRLVDLIAGSELAEFRMEHADERGRPMLRARGLVTDVLRGVDLDIHEGEVVGVCGLLGSGREHLAAVLFGAMERHAGTVTAFERPLKAADPARSIRHGLAYVPADRLRQGAVMTMTATENLTLPWLRPLRSAFGSLDRAAERGEARAWTDRVALRPPQPDRPLRLFSGGNQQKIVMAKWLRMAPAVLLLDEPTQGVDIAAKAAIHQLIAEARAAGTGVLVSSTDTREILDLCDRVLILRDGRVSAELSRHELSEARLISESLGLSTTSAPSDPHD</sequence>
<proteinExistence type="predicted"/>
<evidence type="ECO:0000313" key="8">
    <source>
        <dbReference type="Proteomes" id="UP000442707"/>
    </source>
</evidence>
<comment type="caution">
    <text evidence="7">The sequence shown here is derived from an EMBL/GenBank/DDBJ whole genome shotgun (WGS) entry which is preliminary data.</text>
</comment>
<keyword evidence="3" id="KW-0547">Nucleotide-binding</keyword>
<protein>
    <submittedName>
        <fullName evidence="7">Sugar ABC transporter ATP-binding protein</fullName>
    </submittedName>
</protein>
<gene>
    <name evidence="7" type="ORF">F7R91_37415</name>
</gene>
<feature type="region of interest" description="Disordered" evidence="5">
    <location>
        <begin position="1"/>
        <end position="27"/>
    </location>
</feature>
<dbReference type="GO" id="GO:0005524">
    <property type="term" value="F:ATP binding"/>
    <property type="evidence" value="ECO:0007669"/>
    <property type="project" value="UniProtKB-KW"/>
</dbReference>
<dbReference type="SMART" id="SM00382">
    <property type="entry name" value="AAA"/>
    <property type="match status" value="2"/>
</dbReference>
<dbReference type="InterPro" id="IPR027417">
    <property type="entry name" value="P-loop_NTPase"/>
</dbReference>
<dbReference type="CDD" id="cd03215">
    <property type="entry name" value="ABC_Carb_Monos_II"/>
    <property type="match status" value="1"/>
</dbReference>
<dbReference type="RefSeq" id="WP_150957683.1">
    <property type="nucleotide sequence ID" value="NZ_VZRB01000046.1"/>
</dbReference>
<dbReference type="PANTHER" id="PTHR43790:SF9">
    <property type="entry name" value="GALACTOFURANOSE TRANSPORTER ATP-BINDING PROTEIN YTFR"/>
    <property type="match status" value="1"/>
</dbReference>
<dbReference type="SUPFAM" id="SSF52540">
    <property type="entry name" value="P-loop containing nucleoside triphosphate hydrolases"/>
    <property type="match status" value="2"/>
</dbReference>
<evidence type="ECO:0000256" key="1">
    <source>
        <dbReference type="ARBA" id="ARBA00022448"/>
    </source>
</evidence>
<keyword evidence="1" id="KW-0813">Transport</keyword>
<dbReference type="CDD" id="cd03216">
    <property type="entry name" value="ABC_Carb_Monos_I"/>
    <property type="match status" value="1"/>
</dbReference>
<evidence type="ECO:0000256" key="2">
    <source>
        <dbReference type="ARBA" id="ARBA00022737"/>
    </source>
</evidence>
<dbReference type="Gene3D" id="3.40.50.300">
    <property type="entry name" value="P-loop containing nucleotide triphosphate hydrolases"/>
    <property type="match status" value="2"/>
</dbReference>
<accession>A0A6H9UR60</accession>
<dbReference type="InterPro" id="IPR003593">
    <property type="entry name" value="AAA+_ATPase"/>
</dbReference>
<evidence type="ECO:0000256" key="4">
    <source>
        <dbReference type="ARBA" id="ARBA00022840"/>
    </source>
</evidence>